<evidence type="ECO:0000313" key="2">
    <source>
        <dbReference type="EMBL" id="SVC72737.1"/>
    </source>
</evidence>
<sequence length="89" mass="9612">MMNREILRLAIPNIIANISVPMLGIVDTALVGHMESVYYIGALSVGTMVFNFLYFGLGFLSMGTSGLKAQAWGAQNQSGVGLVFWRALT</sequence>
<feature type="non-terminal residue" evidence="2">
    <location>
        <position position="89"/>
    </location>
</feature>
<dbReference type="GO" id="GO:0042910">
    <property type="term" value="F:xenobiotic transmembrane transporter activity"/>
    <property type="evidence" value="ECO:0007669"/>
    <property type="project" value="InterPro"/>
</dbReference>
<accession>A0A382PIR6</accession>
<dbReference type="EMBL" id="UINC01107394">
    <property type="protein sequence ID" value="SVC72737.1"/>
    <property type="molecule type" value="Genomic_DNA"/>
</dbReference>
<feature type="transmembrane region" description="Helical" evidence="1">
    <location>
        <begin position="38"/>
        <end position="60"/>
    </location>
</feature>
<dbReference type="GO" id="GO:0016020">
    <property type="term" value="C:membrane"/>
    <property type="evidence" value="ECO:0007669"/>
    <property type="project" value="InterPro"/>
</dbReference>
<name>A0A382PIR6_9ZZZZ</name>
<dbReference type="AlphaFoldDB" id="A0A382PIR6"/>
<keyword evidence="1" id="KW-1133">Transmembrane helix</keyword>
<dbReference type="InterPro" id="IPR002528">
    <property type="entry name" value="MATE_fam"/>
</dbReference>
<proteinExistence type="predicted"/>
<keyword evidence="1" id="KW-0812">Transmembrane</keyword>
<evidence type="ECO:0008006" key="3">
    <source>
        <dbReference type="Google" id="ProtNLM"/>
    </source>
</evidence>
<protein>
    <recommendedName>
        <fullName evidence="3">Polysaccharide biosynthesis protein C-terminal domain-containing protein</fullName>
    </recommendedName>
</protein>
<keyword evidence="1" id="KW-0472">Membrane</keyword>
<feature type="transmembrane region" description="Helical" evidence="1">
    <location>
        <begin position="7"/>
        <end position="26"/>
    </location>
</feature>
<reference evidence="2" key="1">
    <citation type="submission" date="2018-05" db="EMBL/GenBank/DDBJ databases">
        <authorList>
            <person name="Lanie J.A."/>
            <person name="Ng W.-L."/>
            <person name="Kazmierczak K.M."/>
            <person name="Andrzejewski T.M."/>
            <person name="Davidsen T.M."/>
            <person name="Wayne K.J."/>
            <person name="Tettelin H."/>
            <person name="Glass J.I."/>
            <person name="Rusch D."/>
            <person name="Podicherti R."/>
            <person name="Tsui H.-C.T."/>
            <person name="Winkler M.E."/>
        </authorList>
    </citation>
    <scope>NUCLEOTIDE SEQUENCE</scope>
</reference>
<gene>
    <name evidence="2" type="ORF">METZ01_LOCUS325591</name>
</gene>
<organism evidence="2">
    <name type="scientific">marine metagenome</name>
    <dbReference type="NCBI Taxonomy" id="408172"/>
    <lineage>
        <taxon>unclassified sequences</taxon>
        <taxon>metagenomes</taxon>
        <taxon>ecological metagenomes</taxon>
    </lineage>
</organism>
<dbReference type="GO" id="GO:0015297">
    <property type="term" value="F:antiporter activity"/>
    <property type="evidence" value="ECO:0007669"/>
    <property type="project" value="InterPro"/>
</dbReference>
<dbReference type="Pfam" id="PF01554">
    <property type="entry name" value="MatE"/>
    <property type="match status" value="1"/>
</dbReference>
<evidence type="ECO:0000256" key="1">
    <source>
        <dbReference type="SAM" id="Phobius"/>
    </source>
</evidence>